<evidence type="ECO:0000313" key="1">
    <source>
        <dbReference type="EMBL" id="MBC5647264.1"/>
    </source>
</evidence>
<dbReference type="InterPro" id="IPR013785">
    <property type="entry name" value="Aldolase_TIM"/>
</dbReference>
<reference evidence="1 2" key="1">
    <citation type="submission" date="2020-08" db="EMBL/GenBank/DDBJ databases">
        <title>Genome public.</title>
        <authorList>
            <person name="Liu C."/>
            <person name="Sun Q."/>
        </authorList>
    </citation>
    <scope>NUCLEOTIDE SEQUENCE [LARGE SCALE GENOMIC DNA]</scope>
    <source>
        <strain evidence="1 2">NSJ-35</strain>
    </source>
</reference>
<name>A0ABR7EBX1_9FIRM</name>
<dbReference type="GO" id="GO:0016787">
    <property type="term" value="F:hydrolase activity"/>
    <property type="evidence" value="ECO:0007669"/>
    <property type="project" value="UniProtKB-KW"/>
</dbReference>
<comment type="caution">
    <text evidence="1">The sequence shown here is derived from an EMBL/GenBank/DDBJ whole genome shotgun (WGS) entry which is preliminary data.</text>
</comment>
<dbReference type="EMBL" id="JACOON010000001">
    <property type="protein sequence ID" value="MBC5647264.1"/>
    <property type="molecule type" value="Genomic_DNA"/>
</dbReference>
<accession>A0ABR7EBX1</accession>
<keyword evidence="2" id="KW-1185">Reference proteome</keyword>
<sequence>MTCKERFLSMPAKEFESKLRYLIISAPDVIQQAPGIKIFGRTLRSFLFTTDIALIRNTDADAIMAVYPFTPQPSINQAIMTTADVPVMCSVGGGELKDERAVHLALETEFRGAVGAVLSPEIDNDIVAKIKKRVDIPVVVTVVSEKEDVERRIESGADILNVSGAENTCRIIERIRNKYPYIPIIATGGPTDDSIRETITCGADAITYTPPTNAELFKKTMQLFRENL</sequence>
<dbReference type="Gene3D" id="3.20.20.70">
    <property type="entry name" value="Aldolase class I"/>
    <property type="match status" value="1"/>
</dbReference>
<dbReference type="SUPFAM" id="SSF51412">
    <property type="entry name" value="Inosine monophosphate dehydrogenase (IMPDH)"/>
    <property type="match status" value="1"/>
</dbReference>
<protein>
    <submittedName>
        <fullName evidence="1">Hydrolase</fullName>
    </submittedName>
</protein>
<gene>
    <name evidence="1" type="ORF">H8S18_02805</name>
</gene>
<organism evidence="1 2">
    <name type="scientific">Christensenella tenuis</name>
    <dbReference type="NCBI Taxonomy" id="2763033"/>
    <lineage>
        <taxon>Bacteria</taxon>
        <taxon>Bacillati</taxon>
        <taxon>Bacillota</taxon>
        <taxon>Clostridia</taxon>
        <taxon>Christensenellales</taxon>
        <taxon>Christensenellaceae</taxon>
        <taxon>Christensenella</taxon>
    </lineage>
</organism>
<proteinExistence type="predicted"/>
<evidence type="ECO:0000313" key="2">
    <source>
        <dbReference type="Proteomes" id="UP000606889"/>
    </source>
</evidence>
<keyword evidence="1" id="KW-0378">Hydrolase</keyword>
<dbReference type="Proteomes" id="UP000606889">
    <property type="component" value="Unassembled WGS sequence"/>
</dbReference>